<organism evidence="3 4">
    <name type="scientific">Trichomonas vaginalis (strain ATCC PRA-98 / G3)</name>
    <dbReference type="NCBI Taxonomy" id="412133"/>
    <lineage>
        <taxon>Eukaryota</taxon>
        <taxon>Metamonada</taxon>
        <taxon>Parabasalia</taxon>
        <taxon>Trichomonadida</taxon>
        <taxon>Trichomonadidae</taxon>
        <taxon>Trichomonas</taxon>
    </lineage>
</organism>
<dbReference type="KEGG" id="tva:4764575"/>
<evidence type="ECO:0000313" key="4">
    <source>
        <dbReference type="Proteomes" id="UP000001542"/>
    </source>
</evidence>
<dbReference type="OrthoDB" id="10685570at2759"/>
<evidence type="ECO:0000313" key="3">
    <source>
        <dbReference type="EMBL" id="EAY06696.1"/>
    </source>
</evidence>
<feature type="coiled-coil region" evidence="1">
    <location>
        <begin position="209"/>
        <end position="243"/>
    </location>
</feature>
<reference evidence="3" key="2">
    <citation type="journal article" date="2007" name="Science">
        <title>Draft genome sequence of the sexually transmitted pathogen Trichomonas vaginalis.</title>
        <authorList>
            <person name="Carlton J.M."/>
            <person name="Hirt R.P."/>
            <person name="Silva J.C."/>
            <person name="Delcher A.L."/>
            <person name="Schatz M."/>
            <person name="Zhao Q."/>
            <person name="Wortman J.R."/>
            <person name="Bidwell S.L."/>
            <person name="Alsmark U.C.M."/>
            <person name="Besteiro S."/>
            <person name="Sicheritz-Ponten T."/>
            <person name="Noel C.J."/>
            <person name="Dacks J.B."/>
            <person name="Foster P.G."/>
            <person name="Simillion C."/>
            <person name="Van de Peer Y."/>
            <person name="Miranda-Saavedra D."/>
            <person name="Barton G.J."/>
            <person name="Westrop G.D."/>
            <person name="Mueller S."/>
            <person name="Dessi D."/>
            <person name="Fiori P.L."/>
            <person name="Ren Q."/>
            <person name="Paulsen I."/>
            <person name="Zhang H."/>
            <person name="Bastida-Corcuera F.D."/>
            <person name="Simoes-Barbosa A."/>
            <person name="Brown M.T."/>
            <person name="Hayes R.D."/>
            <person name="Mukherjee M."/>
            <person name="Okumura C.Y."/>
            <person name="Schneider R."/>
            <person name="Smith A.J."/>
            <person name="Vanacova S."/>
            <person name="Villalvazo M."/>
            <person name="Haas B.J."/>
            <person name="Pertea M."/>
            <person name="Feldblyum T.V."/>
            <person name="Utterback T.R."/>
            <person name="Shu C.L."/>
            <person name="Osoegawa K."/>
            <person name="de Jong P.J."/>
            <person name="Hrdy I."/>
            <person name="Horvathova L."/>
            <person name="Zubacova Z."/>
            <person name="Dolezal P."/>
            <person name="Malik S.B."/>
            <person name="Logsdon J.M. Jr."/>
            <person name="Henze K."/>
            <person name="Gupta A."/>
            <person name="Wang C.C."/>
            <person name="Dunne R.L."/>
            <person name="Upcroft J.A."/>
            <person name="Upcroft P."/>
            <person name="White O."/>
            <person name="Salzberg S.L."/>
            <person name="Tang P."/>
            <person name="Chiu C.-H."/>
            <person name="Lee Y.-S."/>
            <person name="Embley T.M."/>
            <person name="Coombs G.H."/>
            <person name="Mottram J.C."/>
            <person name="Tachezy J."/>
            <person name="Fraser-Liggett C.M."/>
            <person name="Johnson P.J."/>
        </authorList>
    </citation>
    <scope>NUCLEOTIDE SEQUENCE [LARGE SCALE GENOMIC DNA]</scope>
    <source>
        <strain evidence="3">G3</strain>
    </source>
</reference>
<evidence type="ECO:0000256" key="2">
    <source>
        <dbReference type="SAM" id="MobiDB-lite"/>
    </source>
</evidence>
<keyword evidence="4" id="KW-1185">Reference proteome</keyword>
<proteinExistence type="predicted"/>
<dbReference type="SMR" id="A2EKY8"/>
<feature type="compositionally biased region" description="Low complexity" evidence="2">
    <location>
        <begin position="120"/>
        <end position="138"/>
    </location>
</feature>
<dbReference type="VEuPathDB" id="TrichDB:TVAG_211480"/>
<dbReference type="RefSeq" id="XP_001318919.1">
    <property type="nucleotide sequence ID" value="XM_001318884.1"/>
</dbReference>
<feature type="region of interest" description="Disordered" evidence="2">
    <location>
        <begin position="56"/>
        <end position="139"/>
    </location>
</feature>
<feature type="compositionally biased region" description="Polar residues" evidence="2">
    <location>
        <begin position="104"/>
        <end position="119"/>
    </location>
</feature>
<feature type="compositionally biased region" description="Polar residues" evidence="2">
    <location>
        <begin position="199"/>
        <end position="209"/>
    </location>
</feature>
<reference evidence="3" key="1">
    <citation type="submission" date="2006-10" db="EMBL/GenBank/DDBJ databases">
        <authorList>
            <person name="Amadeo P."/>
            <person name="Zhao Q."/>
            <person name="Wortman J."/>
            <person name="Fraser-Liggett C."/>
            <person name="Carlton J."/>
        </authorList>
    </citation>
    <scope>NUCLEOTIDE SEQUENCE</scope>
    <source>
        <strain evidence="3">G3</strain>
    </source>
</reference>
<protein>
    <submittedName>
        <fullName evidence="3">Uncharacterized protein</fullName>
    </submittedName>
</protein>
<sequence length="250" mass="28224">MKTHQLTSEETDIINTILDAAERDIDYNIDQHHPLSVLDEQCREIWPTWSISQKMNSSRFSQPQTVSPSRKSSYSNENYSIRNQESNMTPSKMTVDNIEIPSGSPITKISSPKTPVSSHTNQSSRSPTSTTSTNKISSNLELEDMKKDIDALYFRIHSPAQLATAVNQEQNSPSRSNSYRSNSNTVTPQRDTTPRTERNISSSPSNSEVMRLQAENNALRTEIDNLKALLKSKDDQILSLQAQIRRSPFH</sequence>
<gene>
    <name evidence="3" type="ORF">TVAG_211480</name>
</gene>
<dbReference type="EMBL" id="DS113417">
    <property type="protein sequence ID" value="EAY06696.1"/>
    <property type="molecule type" value="Genomic_DNA"/>
</dbReference>
<evidence type="ECO:0000256" key="1">
    <source>
        <dbReference type="SAM" id="Coils"/>
    </source>
</evidence>
<feature type="compositionally biased region" description="Polar residues" evidence="2">
    <location>
        <begin position="56"/>
        <end position="94"/>
    </location>
</feature>
<feature type="compositionally biased region" description="Low complexity" evidence="2">
    <location>
        <begin position="171"/>
        <end position="184"/>
    </location>
</feature>
<feature type="region of interest" description="Disordered" evidence="2">
    <location>
        <begin position="166"/>
        <end position="209"/>
    </location>
</feature>
<dbReference type="Proteomes" id="UP000001542">
    <property type="component" value="Unassembled WGS sequence"/>
</dbReference>
<accession>A2EKY8</accession>
<dbReference type="AlphaFoldDB" id="A2EKY8"/>
<dbReference type="InParanoid" id="A2EKY8"/>
<name>A2EKY8_TRIV3</name>
<keyword evidence="1" id="KW-0175">Coiled coil</keyword>
<dbReference type="VEuPathDB" id="TrichDB:TVAGG3_1014060"/>